<sequence>MLLTFTVTALIMIMIPGPDAALIMRSSLAHGRTAGLLTMTGGLLGLGVHAVAAAIGLSALLAASPAAFSVLRWLGVAYLFWLGIQGLRARGTAPADGDRPPAGSPLLHVRNGFLSNLLNPKVLLFFVTFLPQFMHGVAPLLLSAIFAVLYAAWFTLYNLVVDKVGALLRRPKVRARVERVTGVVLVGFALRLAVP</sequence>
<dbReference type="PANTHER" id="PTHR30086:SF20">
    <property type="entry name" value="ARGININE EXPORTER PROTEIN ARGO-RELATED"/>
    <property type="match status" value="1"/>
</dbReference>
<dbReference type="EMBL" id="JBITGY010000005">
    <property type="protein sequence ID" value="MFI6499755.1"/>
    <property type="molecule type" value="Genomic_DNA"/>
</dbReference>
<keyword evidence="3 6" id="KW-0812">Transmembrane</keyword>
<comment type="subcellular location">
    <subcellularLocation>
        <location evidence="1">Cell membrane</location>
        <topology evidence="1">Multi-pass membrane protein</topology>
    </subcellularLocation>
</comment>
<evidence type="ECO:0000256" key="3">
    <source>
        <dbReference type="ARBA" id="ARBA00022692"/>
    </source>
</evidence>
<gene>
    <name evidence="7" type="ORF">ACIBG2_20365</name>
</gene>
<evidence type="ECO:0000313" key="8">
    <source>
        <dbReference type="Proteomes" id="UP001612741"/>
    </source>
</evidence>
<evidence type="ECO:0000256" key="5">
    <source>
        <dbReference type="ARBA" id="ARBA00023136"/>
    </source>
</evidence>
<dbReference type="PANTHER" id="PTHR30086">
    <property type="entry name" value="ARGININE EXPORTER PROTEIN ARGO"/>
    <property type="match status" value="1"/>
</dbReference>
<evidence type="ECO:0000256" key="2">
    <source>
        <dbReference type="ARBA" id="ARBA00022475"/>
    </source>
</evidence>
<feature type="transmembrane region" description="Helical" evidence="6">
    <location>
        <begin position="41"/>
        <end position="63"/>
    </location>
</feature>
<keyword evidence="2" id="KW-1003">Cell membrane</keyword>
<evidence type="ECO:0000313" key="7">
    <source>
        <dbReference type="EMBL" id="MFI6499755.1"/>
    </source>
</evidence>
<name>A0ABW7YV07_9ACTN</name>
<comment type="caution">
    <text evidence="7">The sequence shown here is derived from an EMBL/GenBank/DDBJ whole genome shotgun (WGS) entry which is preliminary data.</text>
</comment>
<organism evidence="7 8">
    <name type="scientific">Nonomuraea typhae</name>
    <dbReference type="NCBI Taxonomy" id="2603600"/>
    <lineage>
        <taxon>Bacteria</taxon>
        <taxon>Bacillati</taxon>
        <taxon>Actinomycetota</taxon>
        <taxon>Actinomycetes</taxon>
        <taxon>Streptosporangiales</taxon>
        <taxon>Streptosporangiaceae</taxon>
        <taxon>Nonomuraea</taxon>
    </lineage>
</organism>
<keyword evidence="5 6" id="KW-0472">Membrane</keyword>
<evidence type="ECO:0000256" key="6">
    <source>
        <dbReference type="SAM" id="Phobius"/>
    </source>
</evidence>
<protein>
    <submittedName>
        <fullName evidence="7">LysE family translocator</fullName>
    </submittedName>
</protein>
<feature type="transmembrane region" description="Helical" evidence="6">
    <location>
        <begin position="70"/>
        <end position="87"/>
    </location>
</feature>
<dbReference type="Pfam" id="PF01810">
    <property type="entry name" value="LysE"/>
    <property type="match status" value="1"/>
</dbReference>
<evidence type="ECO:0000256" key="4">
    <source>
        <dbReference type="ARBA" id="ARBA00022989"/>
    </source>
</evidence>
<dbReference type="PIRSF" id="PIRSF006324">
    <property type="entry name" value="LeuE"/>
    <property type="match status" value="1"/>
</dbReference>
<keyword evidence="8" id="KW-1185">Reference proteome</keyword>
<reference evidence="7 8" key="1">
    <citation type="submission" date="2024-10" db="EMBL/GenBank/DDBJ databases">
        <title>The Natural Products Discovery Center: Release of the First 8490 Sequenced Strains for Exploring Actinobacteria Biosynthetic Diversity.</title>
        <authorList>
            <person name="Kalkreuter E."/>
            <person name="Kautsar S.A."/>
            <person name="Yang D."/>
            <person name="Bader C.D."/>
            <person name="Teijaro C.N."/>
            <person name="Fluegel L."/>
            <person name="Davis C.M."/>
            <person name="Simpson J.R."/>
            <person name="Lauterbach L."/>
            <person name="Steele A.D."/>
            <person name="Gui C."/>
            <person name="Meng S."/>
            <person name="Li G."/>
            <person name="Viehrig K."/>
            <person name="Ye F."/>
            <person name="Su P."/>
            <person name="Kiefer A.F."/>
            <person name="Nichols A."/>
            <person name="Cepeda A.J."/>
            <person name="Yan W."/>
            <person name="Fan B."/>
            <person name="Jiang Y."/>
            <person name="Adhikari A."/>
            <person name="Zheng C.-J."/>
            <person name="Schuster L."/>
            <person name="Cowan T.M."/>
            <person name="Smanski M.J."/>
            <person name="Chevrette M.G."/>
            <person name="De Carvalho L.P.S."/>
            <person name="Shen B."/>
        </authorList>
    </citation>
    <scope>NUCLEOTIDE SEQUENCE [LARGE SCALE GENOMIC DNA]</scope>
    <source>
        <strain evidence="7 8">NPDC050545</strain>
    </source>
</reference>
<accession>A0ABW7YV07</accession>
<feature type="transmembrane region" description="Helical" evidence="6">
    <location>
        <begin position="133"/>
        <end position="156"/>
    </location>
</feature>
<proteinExistence type="predicted"/>
<dbReference type="Proteomes" id="UP001612741">
    <property type="component" value="Unassembled WGS sequence"/>
</dbReference>
<dbReference type="InterPro" id="IPR001123">
    <property type="entry name" value="LeuE-type"/>
</dbReference>
<dbReference type="RefSeq" id="WP_397083259.1">
    <property type="nucleotide sequence ID" value="NZ_JBITGY010000005.1"/>
</dbReference>
<keyword evidence="4 6" id="KW-1133">Transmembrane helix</keyword>
<evidence type="ECO:0000256" key="1">
    <source>
        <dbReference type="ARBA" id="ARBA00004651"/>
    </source>
</evidence>